<dbReference type="OrthoDB" id="3210612at2"/>
<dbReference type="Proteomes" id="UP000067626">
    <property type="component" value="Chromosome"/>
</dbReference>
<accession>A0A0K1EM07</accession>
<sequence>MFGTLRPHGCGLRAEDREAYGRLYCGLCKSLGDGYGTPSRALVSFDAVFLALLVDGLLDEAAAPDRCRCPLVPVVHRETVRPDSVPMRFAAAVELLLADQWLADRATDARGGTKRRLAILGRPLLASRVARAREELAALGVLPRGVEGFEARQAQHEVLGESDPEEAARPTAEVLGDLFGRLADLPGAPPSLRAPATVRDLQTLGRALGGIIYWIDALEDVRKDARRGEFNPFLVVDGGEKGTERAGVGLRISGARVERGVRRLRAALVEAERIVARLPLRRHRKVVASVVSVELSTSARRAIQQARAWVAEEAPRPPEGSLTLAWPLLPWFARVMQQAAVLAVLVWTWLLGGSTALAQETERRKSPSVPPRAAPMAPTSEAQIEPCPEDGDVGGADGGRDGGREPCKDAGADGGSDERDGGDAGAGGDADAGWRWPELPSGADARDAGVEVETPAPSGSVASDAGEGPEGVPGAGKGSSGVCGSDPCGCGSCFKTCAAPCEQLFGGKGSECPCCCKDPGKECSSCCPSSCNICSSCFDPCRSCCDCSRGCDGCCSKGGGCDGCCSKGGGCDGCCGKGGGCDGCCGKGGGCKC</sequence>
<dbReference type="KEGG" id="ccro:CMC5_061570"/>
<dbReference type="STRING" id="52.CMC5_061570"/>
<protein>
    <submittedName>
        <fullName evidence="2">Uncharacterized protein</fullName>
    </submittedName>
</protein>
<dbReference type="EMBL" id="CP012159">
    <property type="protein sequence ID" value="AKT41935.1"/>
    <property type="molecule type" value="Genomic_DNA"/>
</dbReference>
<gene>
    <name evidence="2" type="ORF">CMC5_061570</name>
</gene>
<evidence type="ECO:0000313" key="3">
    <source>
        <dbReference type="Proteomes" id="UP000067626"/>
    </source>
</evidence>
<name>A0A0K1EM07_CHOCO</name>
<proteinExistence type="predicted"/>
<evidence type="ECO:0000256" key="1">
    <source>
        <dbReference type="SAM" id="MobiDB-lite"/>
    </source>
</evidence>
<keyword evidence="3" id="KW-1185">Reference proteome</keyword>
<evidence type="ECO:0000313" key="2">
    <source>
        <dbReference type="EMBL" id="AKT41935.1"/>
    </source>
</evidence>
<dbReference type="InterPro" id="IPR043740">
    <property type="entry name" value="DUF5685"/>
</dbReference>
<feature type="compositionally biased region" description="Basic and acidic residues" evidence="1">
    <location>
        <begin position="398"/>
        <end position="422"/>
    </location>
</feature>
<dbReference type="Pfam" id="PF18937">
    <property type="entry name" value="DUF5685"/>
    <property type="match status" value="1"/>
</dbReference>
<reference evidence="2 3" key="1">
    <citation type="submission" date="2015-07" db="EMBL/GenBank/DDBJ databases">
        <title>Genome analysis of myxobacterium Chondromyces crocatus Cm c5 reveals a high potential for natural compound synthesis and the genetic basis for the loss of fruiting body formation.</title>
        <authorList>
            <person name="Zaburannyi N."/>
            <person name="Bunk B."/>
            <person name="Maier J."/>
            <person name="Overmann J."/>
            <person name="Mueller R."/>
        </authorList>
    </citation>
    <scope>NUCLEOTIDE SEQUENCE [LARGE SCALE GENOMIC DNA]</scope>
    <source>
        <strain evidence="2 3">Cm c5</strain>
    </source>
</reference>
<organism evidence="2 3">
    <name type="scientific">Chondromyces crocatus</name>
    <dbReference type="NCBI Taxonomy" id="52"/>
    <lineage>
        <taxon>Bacteria</taxon>
        <taxon>Pseudomonadati</taxon>
        <taxon>Myxococcota</taxon>
        <taxon>Polyangia</taxon>
        <taxon>Polyangiales</taxon>
        <taxon>Polyangiaceae</taxon>
        <taxon>Chondromyces</taxon>
    </lineage>
</organism>
<dbReference type="AlphaFoldDB" id="A0A0K1EM07"/>
<feature type="region of interest" description="Disordered" evidence="1">
    <location>
        <begin position="359"/>
        <end position="473"/>
    </location>
</feature>
<dbReference type="RefSeq" id="WP_156338964.1">
    <property type="nucleotide sequence ID" value="NZ_CP012159.1"/>
</dbReference>